<feature type="transmembrane region" description="Helical" evidence="7">
    <location>
        <begin position="12"/>
        <end position="33"/>
    </location>
</feature>
<feature type="domain" description="EamA" evidence="8">
    <location>
        <begin position="158"/>
        <end position="296"/>
    </location>
</feature>
<evidence type="ECO:0000256" key="5">
    <source>
        <dbReference type="ARBA" id="ARBA00023136"/>
    </source>
</evidence>
<evidence type="ECO:0000256" key="1">
    <source>
        <dbReference type="ARBA" id="ARBA00004141"/>
    </source>
</evidence>
<comment type="subcellular location">
    <subcellularLocation>
        <location evidence="1">Membrane</location>
        <topology evidence="1">Multi-pass membrane protein</topology>
    </subcellularLocation>
</comment>
<dbReference type="RefSeq" id="WP_091747905.1">
    <property type="nucleotide sequence ID" value="NZ_FODY01000015.1"/>
</dbReference>
<dbReference type="Proteomes" id="UP000198847">
    <property type="component" value="Unassembled WGS sequence"/>
</dbReference>
<keyword evidence="10" id="KW-1185">Reference proteome</keyword>
<evidence type="ECO:0000256" key="4">
    <source>
        <dbReference type="ARBA" id="ARBA00022989"/>
    </source>
</evidence>
<dbReference type="InterPro" id="IPR050638">
    <property type="entry name" value="AA-Vitamin_Transporters"/>
</dbReference>
<feature type="transmembrane region" description="Helical" evidence="7">
    <location>
        <begin position="279"/>
        <end position="296"/>
    </location>
</feature>
<evidence type="ECO:0000256" key="3">
    <source>
        <dbReference type="ARBA" id="ARBA00022692"/>
    </source>
</evidence>
<evidence type="ECO:0000256" key="2">
    <source>
        <dbReference type="ARBA" id="ARBA00007362"/>
    </source>
</evidence>
<feature type="transmembrane region" description="Helical" evidence="7">
    <location>
        <begin position="68"/>
        <end position="91"/>
    </location>
</feature>
<accession>A0A1H8WBI8</accession>
<keyword evidence="5 7" id="KW-0472">Membrane</keyword>
<feature type="transmembrane region" description="Helical" evidence="7">
    <location>
        <begin position="97"/>
        <end position="119"/>
    </location>
</feature>
<dbReference type="OrthoDB" id="3190463at2"/>
<feature type="transmembrane region" description="Helical" evidence="7">
    <location>
        <begin position="39"/>
        <end position="56"/>
    </location>
</feature>
<dbReference type="SUPFAM" id="SSF103481">
    <property type="entry name" value="Multidrug resistance efflux transporter EmrE"/>
    <property type="match status" value="2"/>
</dbReference>
<evidence type="ECO:0000256" key="7">
    <source>
        <dbReference type="SAM" id="Phobius"/>
    </source>
</evidence>
<comment type="similarity">
    <text evidence="2">Belongs to the EamA transporter family.</text>
</comment>
<dbReference type="GO" id="GO:0016020">
    <property type="term" value="C:membrane"/>
    <property type="evidence" value="ECO:0007669"/>
    <property type="project" value="UniProtKB-SubCell"/>
</dbReference>
<feature type="transmembrane region" description="Helical" evidence="7">
    <location>
        <begin position="257"/>
        <end position="273"/>
    </location>
</feature>
<organism evidence="9 10">
    <name type="scientific">Propionispora vibrioides</name>
    <dbReference type="NCBI Taxonomy" id="112903"/>
    <lineage>
        <taxon>Bacteria</taxon>
        <taxon>Bacillati</taxon>
        <taxon>Bacillota</taxon>
        <taxon>Negativicutes</taxon>
        <taxon>Selenomonadales</taxon>
        <taxon>Sporomusaceae</taxon>
        <taxon>Propionispora</taxon>
    </lineage>
</organism>
<feature type="region of interest" description="Disordered" evidence="6">
    <location>
        <begin position="300"/>
        <end position="321"/>
    </location>
</feature>
<feature type="transmembrane region" description="Helical" evidence="7">
    <location>
        <begin position="157"/>
        <end position="176"/>
    </location>
</feature>
<dbReference type="PANTHER" id="PTHR32322">
    <property type="entry name" value="INNER MEMBRANE TRANSPORTER"/>
    <property type="match status" value="1"/>
</dbReference>
<evidence type="ECO:0000313" key="10">
    <source>
        <dbReference type="Proteomes" id="UP000198847"/>
    </source>
</evidence>
<feature type="transmembrane region" description="Helical" evidence="7">
    <location>
        <begin position="126"/>
        <end position="145"/>
    </location>
</feature>
<dbReference type="STRING" id="112903.SAMN04490178_11519"/>
<reference evidence="9 10" key="1">
    <citation type="submission" date="2016-10" db="EMBL/GenBank/DDBJ databases">
        <authorList>
            <person name="de Groot N.N."/>
        </authorList>
    </citation>
    <scope>NUCLEOTIDE SEQUENCE [LARGE SCALE GENOMIC DNA]</scope>
    <source>
        <strain evidence="9 10">DSM 13305</strain>
    </source>
</reference>
<dbReference type="AlphaFoldDB" id="A0A1H8WBI8"/>
<proteinExistence type="inferred from homology"/>
<dbReference type="InterPro" id="IPR000620">
    <property type="entry name" value="EamA_dom"/>
</dbReference>
<name>A0A1H8WBI8_9FIRM</name>
<keyword evidence="4 7" id="KW-1133">Transmembrane helix</keyword>
<evidence type="ECO:0000259" key="8">
    <source>
        <dbReference type="Pfam" id="PF00892"/>
    </source>
</evidence>
<dbReference type="PANTHER" id="PTHR32322:SF2">
    <property type="entry name" value="EAMA DOMAIN-CONTAINING PROTEIN"/>
    <property type="match status" value="1"/>
</dbReference>
<feature type="transmembrane region" description="Helical" evidence="7">
    <location>
        <begin position="188"/>
        <end position="209"/>
    </location>
</feature>
<evidence type="ECO:0000256" key="6">
    <source>
        <dbReference type="SAM" id="MobiDB-lite"/>
    </source>
</evidence>
<dbReference type="EMBL" id="FODY01000015">
    <property type="protein sequence ID" value="SEP24873.1"/>
    <property type="molecule type" value="Genomic_DNA"/>
</dbReference>
<protein>
    <submittedName>
        <fullName evidence="9">Permease of the drug/metabolite transporter (DMT) superfamily</fullName>
    </submittedName>
</protein>
<dbReference type="InterPro" id="IPR037185">
    <property type="entry name" value="EmrE-like"/>
</dbReference>
<sequence length="321" mass="34094">MNVFRSLSYPILLALLAVYFAWGGTYLAMRIAVETMPPFLLAGIRFITAGLLLYLWEMLKGTKTPTKYHWRNAAISGGMMLLGGNALVAWAEQTVSSGIAALIVATVPLWMTLFAWLRYGESKPTLHILAGLGLGFLGQILLISNSWNSAGYHTAPLTGYLVLTLAALFWAAGSVYSRKAQLPASSFMSIALQNIAGGGLCLLVGLLAGEPAKLQLASLSVSSLLALAYLIFIGSLIGFSAYIWVLKKAEPSLVSTYAYVNPLVAVFLGYVFADEPLTAHIALAAGIIVLAVILITKTPKPAHRPSPSTGCPFSGLDGEGI</sequence>
<feature type="domain" description="EamA" evidence="8">
    <location>
        <begin position="12"/>
        <end position="143"/>
    </location>
</feature>
<feature type="transmembrane region" description="Helical" evidence="7">
    <location>
        <begin position="221"/>
        <end position="245"/>
    </location>
</feature>
<keyword evidence="3 7" id="KW-0812">Transmembrane</keyword>
<gene>
    <name evidence="9" type="ORF">SAMN04490178_11519</name>
</gene>
<dbReference type="Pfam" id="PF00892">
    <property type="entry name" value="EamA"/>
    <property type="match status" value="2"/>
</dbReference>
<evidence type="ECO:0000313" key="9">
    <source>
        <dbReference type="EMBL" id="SEP24873.1"/>
    </source>
</evidence>